<reference evidence="2 3" key="1">
    <citation type="journal article" date="2014" name="BMC Genomics">
        <title>Comparison of environmental and isolate Sulfobacillus genomes reveals diverse carbon, sulfur, nitrogen, and hydrogen metabolisms.</title>
        <authorList>
            <person name="Justice N.B."/>
            <person name="Norman A."/>
            <person name="Brown C.T."/>
            <person name="Singh A."/>
            <person name="Thomas B.C."/>
            <person name="Banfield J.F."/>
        </authorList>
    </citation>
    <scope>NUCLEOTIDE SEQUENCE [LARGE SCALE GENOMIC DNA]</scope>
    <source>
        <strain evidence="2">AMDSBA4</strain>
    </source>
</reference>
<keyword evidence="1" id="KW-1133">Transmembrane helix</keyword>
<evidence type="ECO:0000256" key="1">
    <source>
        <dbReference type="SAM" id="Phobius"/>
    </source>
</evidence>
<evidence type="ECO:0008006" key="4">
    <source>
        <dbReference type="Google" id="ProtNLM"/>
    </source>
</evidence>
<evidence type="ECO:0000313" key="3">
    <source>
        <dbReference type="Proteomes" id="UP000242972"/>
    </source>
</evidence>
<organism evidence="2 3">
    <name type="scientific">Sulfobacillus benefaciens</name>
    <dbReference type="NCBI Taxonomy" id="453960"/>
    <lineage>
        <taxon>Bacteria</taxon>
        <taxon>Bacillati</taxon>
        <taxon>Bacillota</taxon>
        <taxon>Clostridia</taxon>
        <taxon>Eubacteriales</taxon>
        <taxon>Clostridiales Family XVII. Incertae Sedis</taxon>
        <taxon>Sulfobacillus</taxon>
    </lineage>
</organism>
<comment type="caution">
    <text evidence="2">The sequence shown here is derived from an EMBL/GenBank/DDBJ whole genome shotgun (WGS) entry which is preliminary data.</text>
</comment>
<evidence type="ECO:0000313" key="2">
    <source>
        <dbReference type="EMBL" id="PSR28732.1"/>
    </source>
</evidence>
<keyword evidence="1" id="KW-0812">Transmembrane</keyword>
<proteinExistence type="predicted"/>
<accession>A0A2T2X2M9</accession>
<protein>
    <recommendedName>
        <fullName evidence="4">SnoaL-like domain-containing protein</fullName>
    </recommendedName>
</protein>
<keyword evidence="1" id="KW-0472">Membrane</keyword>
<gene>
    <name evidence="2" type="ORF">C7B46_18955</name>
</gene>
<dbReference type="Proteomes" id="UP000242972">
    <property type="component" value="Unassembled WGS sequence"/>
</dbReference>
<name>A0A2T2X2M9_9FIRM</name>
<feature type="transmembrane region" description="Helical" evidence="1">
    <location>
        <begin position="12"/>
        <end position="32"/>
    </location>
</feature>
<dbReference type="AlphaFoldDB" id="A0A2T2X2M9"/>
<dbReference type="EMBL" id="PXYW01000095">
    <property type="protein sequence ID" value="PSR28732.1"/>
    <property type="molecule type" value="Genomic_DNA"/>
</dbReference>
<sequence>MNTVRRITVKQAWAFGGSGLLVVAGLVGFHAISVREAAEHQFTSIALEVLREEALIGSPAHLKAVPRLLEQRLVPGSQAALWTQWIWSQAHPHPALRYQVRSILFSPSGISATMNSSTESTVSLDFVITRTLIPKGQSRITGAATVFLSRDQGSWRVYGLTYNYSPQATTTPPSAAFQWDLWHLNPIPPLPQGT</sequence>